<name>V5WDN2_9SPIO</name>
<dbReference type="KEGG" id="slr:L21SP2_0285"/>
<evidence type="ECO:0000313" key="1">
    <source>
        <dbReference type="EMBL" id="AHC13725.1"/>
    </source>
</evidence>
<organism evidence="1 2">
    <name type="scientific">Salinispira pacifica</name>
    <dbReference type="NCBI Taxonomy" id="1307761"/>
    <lineage>
        <taxon>Bacteria</taxon>
        <taxon>Pseudomonadati</taxon>
        <taxon>Spirochaetota</taxon>
        <taxon>Spirochaetia</taxon>
        <taxon>Spirochaetales</taxon>
        <taxon>Spirochaetaceae</taxon>
        <taxon>Salinispira</taxon>
    </lineage>
</organism>
<dbReference type="HOGENOM" id="CLU_2939140_0_0_12"/>
<dbReference type="RefSeq" id="WP_024266658.1">
    <property type="nucleotide sequence ID" value="NC_023035.1"/>
</dbReference>
<dbReference type="AlphaFoldDB" id="V5WDN2"/>
<sequence>MTGNEEATVLDLEEIVDESLSEMEQRRNRFNLIRLEKSLKKLDELEHELDEFLAGKEISG</sequence>
<keyword evidence="2" id="KW-1185">Reference proteome</keyword>
<accession>V5WDN2</accession>
<dbReference type="Proteomes" id="UP000018680">
    <property type="component" value="Chromosome"/>
</dbReference>
<protein>
    <submittedName>
        <fullName evidence="1">Uncharacterized protein</fullName>
    </submittedName>
</protein>
<dbReference type="EMBL" id="CP006939">
    <property type="protein sequence ID" value="AHC13725.1"/>
    <property type="molecule type" value="Genomic_DNA"/>
</dbReference>
<proteinExistence type="predicted"/>
<evidence type="ECO:0000313" key="2">
    <source>
        <dbReference type="Proteomes" id="UP000018680"/>
    </source>
</evidence>
<reference evidence="1 2" key="1">
    <citation type="journal article" date="2015" name="Stand. Genomic Sci.">
        <title>Complete genome sequence and description of Salinispira pacifica gen. nov., sp. nov., a novel spirochaete isolated form a hypersaline microbial mat.</title>
        <authorList>
            <person name="Ben Hania W."/>
            <person name="Joseph M."/>
            <person name="Schumann P."/>
            <person name="Bunk B."/>
            <person name="Fiebig A."/>
            <person name="Sproer C."/>
            <person name="Klenk H.P."/>
            <person name="Fardeau M.L."/>
            <person name="Spring S."/>
        </authorList>
    </citation>
    <scope>NUCLEOTIDE SEQUENCE [LARGE SCALE GENOMIC DNA]</scope>
    <source>
        <strain evidence="1 2">L21-RPul-D2</strain>
    </source>
</reference>
<gene>
    <name evidence="1" type="ORF">L21SP2_0285</name>
</gene>